<dbReference type="Pfam" id="PF17765">
    <property type="entry name" value="MLTR_LBD"/>
    <property type="match status" value="1"/>
</dbReference>
<dbReference type="Proteomes" id="UP000466683">
    <property type="component" value="Chromosome"/>
</dbReference>
<gene>
    <name evidence="2" type="ORF">MBOE_24960</name>
</gene>
<dbReference type="Gene3D" id="3.30.450.180">
    <property type="match status" value="1"/>
</dbReference>
<name>A0ABN5ZBT9_9MYCO</name>
<dbReference type="GO" id="GO:0003677">
    <property type="term" value="F:DNA binding"/>
    <property type="evidence" value="ECO:0007669"/>
    <property type="project" value="UniProtKB-KW"/>
</dbReference>
<evidence type="ECO:0000313" key="2">
    <source>
        <dbReference type="EMBL" id="BBX90847.1"/>
    </source>
</evidence>
<dbReference type="PANTHER" id="PTHR35010">
    <property type="entry name" value="BLL4672 PROTEIN-RELATED"/>
    <property type="match status" value="1"/>
</dbReference>
<protein>
    <submittedName>
        <fullName evidence="2">DNA-binding protein</fullName>
    </submittedName>
</protein>
<dbReference type="PROSITE" id="PS50943">
    <property type="entry name" value="HTH_CROC1"/>
    <property type="match status" value="1"/>
</dbReference>
<evidence type="ECO:0000313" key="3">
    <source>
        <dbReference type="Proteomes" id="UP000466683"/>
    </source>
</evidence>
<dbReference type="CDD" id="cd00093">
    <property type="entry name" value="HTH_XRE"/>
    <property type="match status" value="1"/>
</dbReference>
<evidence type="ECO:0000259" key="1">
    <source>
        <dbReference type="PROSITE" id="PS50943"/>
    </source>
</evidence>
<dbReference type="EMBL" id="AP022579">
    <property type="protein sequence ID" value="BBX90847.1"/>
    <property type="molecule type" value="Genomic_DNA"/>
</dbReference>
<organism evidence="2 3">
    <name type="scientific">Mycolicibacterium boenickei</name>
    <dbReference type="NCBI Taxonomy" id="146017"/>
    <lineage>
        <taxon>Bacteria</taxon>
        <taxon>Bacillati</taxon>
        <taxon>Actinomycetota</taxon>
        <taxon>Actinomycetes</taxon>
        <taxon>Mycobacteriales</taxon>
        <taxon>Mycobacteriaceae</taxon>
        <taxon>Mycolicibacterium</taxon>
    </lineage>
</organism>
<dbReference type="Gene3D" id="1.10.260.40">
    <property type="entry name" value="lambda repressor-like DNA-binding domains"/>
    <property type="match status" value="1"/>
</dbReference>
<dbReference type="Pfam" id="PF13560">
    <property type="entry name" value="HTH_31"/>
    <property type="match status" value="1"/>
</dbReference>
<keyword evidence="3" id="KW-1185">Reference proteome</keyword>
<sequence length="310" mass="34845">MWHVLESADLAPPYPRPDDPWLSGPAREKMTGMIDRAGLAAFLVRRRGALQPEDVGLPRGQRRRTTGLRREEVAALCHMSTDYYSRLERERGPQPSEQMIASIAQGLHLSLDERDHLFRLAGHQPPVRGASSDHISPGMLRIFDRLTDTPAEIVTELGETLRQTPLGVALVGDLCRYTGPSRSIGYRWFTDPSVRGLYPREDHEFYSRMYVSGLRGVFALRGPGSRAARFAELLTAESEEFGLLWNQHEVGIRPRDIKRYRHPEVGSLELNCQILLDPEQSHSLLVYTAVPGSESYEKLQLLSVVGVPSP</sequence>
<dbReference type="InterPro" id="IPR010982">
    <property type="entry name" value="Lambda_DNA-bd_dom_sf"/>
</dbReference>
<feature type="domain" description="HTH cro/C1-type" evidence="1">
    <location>
        <begin position="67"/>
        <end position="114"/>
    </location>
</feature>
<dbReference type="PANTHER" id="PTHR35010:SF2">
    <property type="entry name" value="BLL4672 PROTEIN"/>
    <property type="match status" value="1"/>
</dbReference>
<reference evidence="2 3" key="1">
    <citation type="journal article" date="2019" name="Emerg. Microbes Infect.">
        <title>Comprehensive subspecies identification of 175 nontuberculous mycobacteria species based on 7547 genomic profiles.</title>
        <authorList>
            <person name="Matsumoto Y."/>
            <person name="Kinjo T."/>
            <person name="Motooka D."/>
            <person name="Nabeya D."/>
            <person name="Jung N."/>
            <person name="Uechi K."/>
            <person name="Horii T."/>
            <person name="Iida T."/>
            <person name="Fujita J."/>
            <person name="Nakamura S."/>
        </authorList>
    </citation>
    <scope>NUCLEOTIDE SEQUENCE [LARGE SCALE GENOMIC DNA]</scope>
    <source>
        <strain evidence="2 3">JCM 15653</strain>
    </source>
</reference>
<dbReference type="InterPro" id="IPR001387">
    <property type="entry name" value="Cro/C1-type_HTH"/>
</dbReference>
<dbReference type="SUPFAM" id="SSF47413">
    <property type="entry name" value="lambda repressor-like DNA-binding domains"/>
    <property type="match status" value="1"/>
</dbReference>
<keyword evidence="2" id="KW-0238">DNA-binding</keyword>
<proteinExistence type="predicted"/>
<accession>A0ABN5ZBT9</accession>
<dbReference type="SMART" id="SM00530">
    <property type="entry name" value="HTH_XRE"/>
    <property type="match status" value="1"/>
</dbReference>
<dbReference type="InterPro" id="IPR041413">
    <property type="entry name" value="MLTR_LBD"/>
</dbReference>